<dbReference type="Gene3D" id="3.20.20.30">
    <property type="entry name" value="Luciferase-like domain"/>
    <property type="match status" value="1"/>
</dbReference>
<protein>
    <submittedName>
        <fullName evidence="3">Unannotated protein</fullName>
    </submittedName>
</protein>
<organism evidence="3">
    <name type="scientific">freshwater metagenome</name>
    <dbReference type="NCBI Taxonomy" id="449393"/>
    <lineage>
        <taxon>unclassified sequences</taxon>
        <taxon>metagenomes</taxon>
        <taxon>ecological metagenomes</taxon>
    </lineage>
</organism>
<dbReference type="SUPFAM" id="SSF51679">
    <property type="entry name" value="Bacterial luciferase-like"/>
    <property type="match status" value="1"/>
</dbReference>
<proteinExistence type="predicted"/>
<dbReference type="InterPro" id="IPR050564">
    <property type="entry name" value="F420-G6PD/mer"/>
</dbReference>
<gene>
    <name evidence="3" type="ORF">UFOPK1493_03777</name>
</gene>
<dbReference type="PANTHER" id="PTHR43244:SF1">
    <property type="entry name" value="5,10-METHYLENETETRAHYDROMETHANOPTERIN REDUCTASE"/>
    <property type="match status" value="1"/>
</dbReference>
<keyword evidence="1" id="KW-0560">Oxidoreductase</keyword>
<feature type="domain" description="Luciferase-like" evidence="2">
    <location>
        <begin position="13"/>
        <end position="276"/>
    </location>
</feature>
<dbReference type="InterPro" id="IPR011251">
    <property type="entry name" value="Luciferase-like_dom"/>
</dbReference>
<dbReference type="Pfam" id="PF00296">
    <property type="entry name" value="Bac_luciferase"/>
    <property type="match status" value="1"/>
</dbReference>
<reference evidence="3" key="1">
    <citation type="submission" date="2020-05" db="EMBL/GenBank/DDBJ databases">
        <authorList>
            <person name="Chiriac C."/>
            <person name="Salcher M."/>
            <person name="Ghai R."/>
            <person name="Kavagutti S V."/>
        </authorList>
    </citation>
    <scope>NUCLEOTIDE SEQUENCE</scope>
</reference>
<dbReference type="PANTHER" id="PTHR43244">
    <property type="match status" value="1"/>
</dbReference>
<evidence type="ECO:0000313" key="3">
    <source>
        <dbReference type="EMBL" id="CAB4591649.1"/>
    </source>
</evidence>
<sequence>MRIGTMGNAINDGTIDQIVAEARQVAEDGLHTYWVPQIFGHDALTALAIVGREVPGIEIGTAVVPTYPRHPMMLAQQALTVQAASGGRLALGIGLSHQIVVEMMWGLSFEKPVRHLREYLSVMMPLLEGKPVGFQGEEFRVQGAVNVGGGTRPSVLVAALGSQMLRVTGALADGTSTWCVGVNTLRDHTVPTLRQAAADAGRPEPRIVAALPVCVTDDVDAARARAEQVFAIYNTLPSYRAMMDLEGVSGPKDLAIVGTEAEVRDQLHEVASVGVTDLNAGVFPGNPDENARTRALLREFV</sequence>
<dbReference type="InterPro" id="IPR036661">
    <property type="entry name" value="Luciferase-like_sf"/>
</dbReference>
<dbReference type="InterPro" id="IPR019910">
    <property type="entry name" value="Lucif-like_OxRdtase_MSMEG_4879"/>
</dbReference>
<dbReference type="CDD" id="cd01097">
    <property type="entry name" value="Tetrahydromethanopterin_reductase"/>
    <property type="match status" value="1"/>
</dbReference>
<dbReference type="GO" id="GO:0016705">
    <property type="term" value="F:oxidoreductase activity, acting on paired donors, with incorporation or reduction of molecular oxygen"/>
    <property type="evidence" value="ECO:0007669"/>
    <property type="project" value="InterPro"/>
</dbReference>
<evidence type="ECO:0000259" key="2">
    <source>
        <dbReference type="Pfam" id="PF00296"/>
    </source>
</evidence>
<dbReference type="NCBIfam" id="TIGR03564">
    <property type="entry name" value="F420_MSMEG_4879"/>
    <property type="match status" value="1"/>
</dbReference>
<name>A0A6J6FVF2_9ZZZZ</name>
<evidence type="ECO:0000256" key="1">
    <source>
        <dbReference type="ARBA" id="ARBA00023002"/>
    </source>
</evidence>
<dbReference type="EMBL" id="CAEZSR010000236">
    <property type="protein sequence ID" value="CAB4591649.1"/>
    <property type="molecule type" value="Genomic_DNA"/>
</dbReference>
<dbReference type="AlphaFoldDB" id="A0A6J6FVF2"/>
<accession>A0A6J6FVF2</accession>